<sequence length="274" mass="28505">MKRKAIRFAALVAAGGMLLAGCTDQGAEQPEASPSEEAATSASPSAPEVDLEQYAAALVSDVELMGVAGDPPVEGFVDDPVSMYLTLSDFSPSGTCEELLDELNSYTAPAVAGVSAHFVKEVPSDAATDGAATDGQSPEASEANTQTMIFETRTSEEPMSIYREIPNACETLSSDEVEGAEAEFTKVPGLDAIHLEISDGDGSESMAVGGSSVNGRYHMYMTAEQVSIEEAEEMFGAQAEKLQETFEDEASAEPSETTSESPTEATSAAEPSGS</sequence>
<feature type="region of interest" description="Disordered" evidence="1">
    <location>
        <begin position="241"/>
        <end position="274"/>
    </location>
</feature>
<reference evidence="3 4" key="1">
    <citation type="journal article" date="2019" name="Int. J. Syst. Evol. Microbiol.">
        <title>The Global Catalogue of Microorganisms (GCM) 10K type strain sequencing project: providing services to taxonomists for standard genome sequencing and annotation.</title>
        <authorList>
            <consortium name="The Broad Institute Genomics Platform"/>
            <consortium name="The Broad Institute Genome Sequencing Center for Infectious Disease"/>
            <person name="Wu L."/>
            <person name="Ma J."/>
        </authorList>
    </citation>
    <scope>NUCLEOTIDE SEQUENCE [LARGE SCALE GENOMIC DNA]</scope>
    <source>
        <strain evidence="3 4">JCM 13595</strain>
    </source>
</reference>
<dbReference type="RefSeq" id="WP_343958182.1">
    <property type="nucleotide sequence ID" value="NZ_BAAAMN010000041.1"/>
</dbReference>
<evidence type="ECO:0000256" key="1">
    <source>
        <dbReference type="SAM" id="MobiDB-lite"/>
    </source>
</evidence>
<keyword evidence="2" id="KW-0732">Signal</keyword>
<feature type="compositionally biased region" description="Polar residues" evidence="1">
    <location>
        <begin position="136"/>
        <end position="145"/>
    </location>
</feature>
<feature type="region of interest" description="Disordered" evidence="1">
    <location>
        <begin position="24"/>
        <end position="48"/>
    </location>
</feature>
<dbReference type="PROSITE" id="PS51257">
    <property type="entry name" value="PROKAR_LIPOPROTEIN"/>
    <property type="match status" value="1"/>
</dbReference>
<dbReference type="EMBL" id="BAAAMN010000041">
    <property type="protein sequence ID" value="GAA2039545.1"/>
    <property type="molecule type" value="Genomic_DNA"/>
</dbReference>
<feature type="compositionally biased region" description="Low complexity" evidence="1">
    <location>
        <begin position="126"/>
        <end position="135"/>
    </location>
</feature>
<protein>
    <recommendedName>
        <fullName evidence="5">Lipoprotein</fullName>
    </recommendedName>
</protein>
<feature type="compositionally biased region" description="Low complexity" evidence="1">
    <location>
        <begin position="252"/>
        <end position="274"/>
    </location>
</feature>
<evidence type="ECO:0000313" key="4">
    <source>
        <dbReference type="Proteomes" id="UP001501461"/>
    </source>
</evidence>
<feature type="signal peptide" evidence="2">
    <location>
        <begin position="1"/>
        <end position="20"/>
    </location>
</feature>
<evidence type="ECO:0000256" key="2">
    <source>
        <dbReference type="SAM" id="SignalP"/>
    </source>
</evidence>
<evidence type="ECO:0008006" key="5">
    <source>
        <dbReference type="Google" id="ProtNLM"/>
    </source>
</evidence>
<name>A0ABN2UKU7_9MICC</name>
<dbReference type="Proteomes" id="UP001501461">
    <property type="component" value="Unassembled WGS sequence"/>
</dbReference>
<keyword evidence="4" id="KW-1185">Reference proteome</keyword>
<comment type="caution">
    <text evidence="3">The sequence shown here is derived from an EMBL/GenBank/DDBJ whole genome shotgun (WGS) entry which is preliminary data.</text>
</comment>
<feature type="region of interest" description="Disordered" evidence="1">
    <location>
        <begin position="126"/>
        <end position="145"/>
    </location>
</feature>
<organism evidence="3 4">
    <name type="scientific">Yaniella flava</name>
    <dbReference type="NCBI Taxonomy" id="287930"/>
    <lineage>
        <taxon>Bacteria</taxon>
        <taxon>Bacillati</taxon>
        <taxon>Actinomycetota</taxon>
        <taxon>Actinomycetes</taxon>
        <taxon>Micrococcales</taxon>
        <taxon>Micrococcaceae</taxon>
        <taxon>Yaniella</taxon>
    </lineage>
</organism>
<accession>A0ABN2UKU7</accession>
<feature type="chain" id="PRO_5046025938" description="Lipoprotein" evidence="2">
    <location>
        <begin position="21"/>
        <end position="274"/>
    </location>
</feature>
<proteinExistence type="predicted"/>
<evidence type="ECO:0000313" key="3">
    <source>
        <dbReference type="EMBL" id="GAA2039545.1"/>
    </source>
</evidence>
<gene>
    <name evidence="3" type="ORF">GCM10009720_20080</name>
</gene>